<sequence>MLLTPNFNYFSLYWMILPLITCVFMFCICGKKKKYTTIKKNKQKQKELKKSKAKKSNMKGENMRGVDVNNQKPKNKHTQQYKMTRRIKN</sequence>
<dbReference type="Proteomes" id="UP000580250">
    <property type="component" value="Unassembled WGS sequence"/>
</dbReference>
<protein>
    <submittedName>
        <fullName evidence="3">Uncharacterized protein</fullName>
    </submittedName>
</protein>
<feature type="compositionally biased region" description="Basic residues" evidence="1">
    <location>
        <begin position="73"/>
        <end position="89"/>
    </location>
</feature>
<dbReference type="EMBL" id="CAJEWN010000133">
    <property type="protein sequence ID" value="CAD2167932.1"/>
    <property type="molecule type" value="Genomic_DNA"/>
</dbReference>
<accession>A0A6V7UZ45</accession>
<evidence type="ECO:0000313" key="4">
    <source>
        <dbReference type="Proteomes" id="UP000580250"/>
    </source>
</evidence>
<proteinExistence type="predicted"/>
<feature type="transmembrane region" description="Helical" evidence="2">
    <location>
        <begin position="12"/>
        <end position="30"/>
    </location>
</feature>
<keyword evidence="2" id="KW-0812">Transmembrane</keyword>
<name>A0A6V7UZ45_MELEN</name>
<keyword evidence="2" id="KW-1133">Transmembrane helix</keyword>
<comment type="caution">
    <text evidence="3">The sequence shown here is derived from an EMBL/GenBank/DDBJ whole genome shotgun (WGS) entry which is preliminary data.</text>
</comment>
<dbReference type="AlphaFoldDB" id="A0A6V7UZ45"/>
<reference evidence="3 4" key="1">
    <citation type="submission" date="2020-08" db="EMBL/GenBank/DDBJ databases">
        <authorList>
            <person name="Koutsovoulos G."/>
            <person name="Danchin GJ E."/>
        </authorList>
    </citation>
    <scope>NUCLEOTIDE SEQUENCE [LARGE SCALE GENOMIC DNA]</scope>
</reference>
<keyword evidence="2" id="KW-0472">Membrane</keyword>
<gene>
    <name evidence="3" type="ORF">MENT_LOCUS19250</name>
</gene>
<evidence type="ECO:0000256" key="1">
    <source>
        <dbReference type="SAM" id="MobiDB-lite"/>
    </source>
</evidence>
<evidence type="ECO:0000313" key="3">
    <source>
        <dbReference type="EMBL" id="CAD2167932.1"/>
    </source>
</evidence>
<organism evidence="3 4">
    <name type="scientific">Meloidogyne enterolobii</name>
    <name type="common">Root-knot nematode worm</name>
    <name type="synonym">Meloidogyne mayaguensis</name>
    <dbReference type="NCBI Taxonomy" id="390850"/>
    <lineage>
        <taxon>Eukaryota</taxon>
        <taxon>Metazoa</taxon>
        <taxon>Ecdysozoa</taxon>
        <taxon>Nematoda</taxon>
        <taxon>Chromadorea</taxon>
        <taxon>Rhabditida</taxon>
        <taxon>Tylenchina</taxon>
        <taxon>Tylenchomorpha</taxon>
        <taxon>Tylenchoidea</taxon>
        <taxon>Meloidogynidae</taxon>
        <taxon>Meloidogyninae</taxon>
        <taxon>Meloidogyne</taxon>
    </lineage>
</organism>
<feature type="region of interest" description="Disordered" evidence="1">
    <location>
        <begin position="39"/>
        <end position="89"/>
    </location>
</feature>
<evidence type="ECO:0000256" key="2">
    <source>
        <dbReference type="SAM" id="Phobius"/>
    </source>
</evidence>